<gene>
    <name evidence="1" type="ORF">EAIL5_1339</name>
</gene>
<evidence type="ECO:0000313" key="1">
    <source>
        <dbReference type="EMBL" id="CBX80159.1"/>
    </source>
</evidence>
<accession>E5B3V6</accession>
<dbReference type="AlphaFoldDB" id="E5B3V6"/>
<proteinExistence type="predicted"/>
<reference evidence="1" key="1">
    <citation type="journal article" date="2011" name="J. Bacteriol.">
        <title>Genome Sequence of an Erwinia amylovora Strain with Pathogenicity Restricted to Rubus Plants.</title>
        <authorList>
            <person name="Powney R."/>
            <person name="Smits T.H."/>
            <person name="Sawbridge T."/>
            <person name="Frey B."/>
            <person name="Blom J."/>
            <person name="Frey J.E."/>
            <person name="Plummer K.M."/>
            <person name="Beer S.V."/>
            <person name="Luck J."/>
            <person name="Duffy B."/>
            <person name="Rodoni B."/>
        </authorList>
    </citation>
    <scope>NUCLEOTIDE SEQUENCE</scope>
    <source>
        <strain evidence="1">ATCC BAA-2158</strain>
    </source>
</reference>
<dbReference type="EMBL" id="FR719190">
    <property type="protein sequence ID" value="CBX80159.1"/>
    <property type="molecule type" value="Genomic_DNA"/>
</dbReference>
<name>E5B3V6_ERWAM</name>
<organism evidence="1">
    <name type="scientific">Erwinia amylovora ATCC BAA-2158</name>
    <dbReference type="NCBI Taxonomy" id="889211"/>
    <lineage>
        <taxon>Bacteria</taxon>
        <taxon>Pseudomonadati</taxon>
        <taxon>Pseudomonadota</taxon>
        <taxon>Gammaproteobacteria</taxon>
        <taxon>Enterobacterales</taxon>
        <taxon>Erwiniaceae</taxon>
        <taxon>Erwinia</taxon>
    </lineage>
</organism>
<sequence>MSLIEENLWNGFDRFTYGFLQIGFSDTFSMDVDIAEGKVFTLFSQLLCQFFSAYTIGAARAAKKSLQTWSSPENEVCQY</sequence>
<protein>
    <submittedName>
        <fullName evidence="1">Uncharacterized protein</fullName>
    </submittedName>
</protein>